<comment type="caution">
    <text evidence="2">The sequence shown here is derived from an EMBL/GenBank/DDBJ whole genome shotgun (WGS) entry which is preliminary data.</text>
</comment>
<gene>
    <name evidence="2" type="ORF">HGH92_02255</name>
</gene>
<evidence type="ECO:0000313" key="3">
    <source>
        <dbReference type="Proteomes" id="UP000570474"/>
    </source>
</evidence>
<sequence length="86" mass="9362">MLFPTPTSTMRRKRPSFLPGAAMQRVPVPTAADPGNNPGEEDSETVEDTDPVLDEEDLEENSLSDEEADDIEWEPGEEQEGSSGNA</sequence>
<dbReference type="AlphaFoldDB" id="A0A847R7N6"/>
<evidence type="ECO:0000256" key="1">
    <source>
        <dbReference type="SAM" id="MobiDB-lite"/>
    </source>
</evidence>
<dbReference type="RefSeq" id="WP_168869134.1">
    <property type="nucleotide sequence ID" value="NZ_JABAIA010000001.1"/>
</dbReference>
<accession>A0A847R7N6</accession>
<organism evidence="2 3">
    <name type="scientific">Chitinophaga varians</name>
    <dbReference type="NCBI Taxonomy" id="2202339"/>
    <lineage>
        <taxon>Bacteria</taxon>
        <taxon>Pseudomonadati</taxon>
        <taxon>Bacteroidota</taxon>
        <taxon>Chitinophagia</taxon>
        <taxon>Chitinophagales</taxon>
        <taxon>Chitinophagaceae</taxon>
        <taxon>Chitinophaga</taxon>
    </lineage>
</organism>
<feature type="region of interest" description="Disordered" evidence="1">
    <location>
        <begin position="1"/>
        <end position="86"/>
    </location>
</feature>
<reference evidence="2 3" key="1">
    <citation type="submission" date="2020-04" db="EMBL/GenBank/DDBJ databases">
        <authorList>
            <person name="Yin C."/>
        </authorList>
    </citation>
    <scope>NUCLEOTIDE SEQUENCE [LARGE SCALE GENOMIC DNA]</scope>
    <source>
        <strain evidence="2 3">Ae27</strain>
    </source>
</reference>
<feature type="compositionally biased region" description="Acidic residues" evidence="1">
    <location>
        <begin position="39"/>
        <end position="80"/>
    </location>
</feature>
<proteinExistence type="predicted"/>
<protein>
    <submittedName>
        <fullName evidence="2">Uncharacterized protein</fullName>
    </submittedName>
</protein>
<keyword evidence="3" id="KW-1185">Reference proteome</keyword>
<name>A0A847R7N6_9BACT</name>
<dbReference type="EMBL" id="JABAIA010000001">
    <property type="protein sequence ID" value="NLR63119.1"/>
    <property type="molecule type" value="Genomic_DNA"/>
</dbReference>
<dbReference type="Proteomes" id="UP000570474">
    <property type="component" value="Unassembled WGS sequence"/>
</dbReference>
<evidence type="ECO:0000313" key="2">
    <source>
        <dbReference type="EMBL" id="NLR63119.1"/>
    </source>
</evidence>